<feature type="compositionally biased region" description="Basic and acidic residues" evidence="5">
    <location>
        <begin position="220"/>
        <end position="239"/>
    </location>
</feature>
<evidence type="ECO:0000256" key="3">
    <source>
        <dbReference type="ARBA" id="ARBA00022771"/>
    </source>
</evidence>
<feature type="compositionally biased region" description="Low complexity" evidence="5">
    <location>
        <begin position="152"/>
        <end position="179"/>
    </location>
</feature>
<feature type="region of interest" description="Disordered" evidence="5">
    <location>
        <begin position="25"/>
        <end position="62"/>
    </location>
</feature>
<keyword evidence="1" id="KW-0479">Metal-binding</keyword>
<evidence type="ECO:0000256" key="1">
    <source>
        <dbReference type="ARBA" id="ARBA00022723"/>
    </source>
</evidence>
<evidence type="ECO:0000313" key="7">
    <source>
        <dbReference type="EMBL" id="CDZ97650.1"/>
    </source>
</evidence>
<dbReference type="PANTHER" id="PTHR23057">
    <property type="entry name" value="JUXTAPOSED WITH ANOTHER ZINC FINGER PROTEIN 1"/>
    <property type="match status" value="1"/>
</dbReference>
<reference evidence="7" key="1">
    <citation type="submission" date="2014-08" db="EMBL/GenBank/DDBJ databases">
        <authorList>
            <person name="Sharma Rahul"/>
            <person name="Thines Marco"/>
        </authorList>
    </citation>
    <scope>NUCLEOTIDE SEQUENCE</scope>
</reference>
<feature type="region of interest" description="Disordered" evidence="5">
    <location>
        <begin position="528"/>
        <end position="569"/>
    </location>
</feature>
<feature type="domain" description="C2H2-type" evidence="6">
    <location>
        <begin position="347"/>
        <end position="374"/>
    </location>
</feature>
<keyword evidence="3" id="KW-0863">Zinc-finger</keyword>
<dbReference type="PANTHER" id="PTHR23057:SF0">
    <property type="entry name" value="JUXTAPOSED WITH ANOTHER ZINC FINGER PROTEIN 1"/>
    <property type="match status" value="1"/>
</dbReference>
<dbReference type="Gene3D" id="3.30.160.60">
    <property type="entry name" value="Classic Zinc Finger"/>
    <property type="match status" value="1"/>
</dbReference>
<feature type="domain" description="C2H2-type" evidence="6">
    <location>
        <begin position="103"/>
        <end position="125"/>
    </location>
</feature>
<proteinExistence type="predicted"/>
<dbReference type="GO" id="GO:0008270">
    <property type="term" value="F:zinc ion binding"/>
    <property type="evidence" value="ECO:0007669"/>
    <property type="project" value="UniProtKB-KW"/>
</dbReference>
<dbReference type="GO" id="GO:0005634">
    <property type="term" value="C:nucleus"/>
    <property type="evidence" value="ECO:0007669"/>
    <property type="project" value="TreeGrafter"/>
</dbReference>
<feature type="domain" description="C2H2-type" evidence="6">
    <location>
        <begin position="664"/>
        <end position="686"/>
    </location>
</feature>
<feature type="region of interest" description="Disordered" evidence="5">
    <location>
        <begin position="637"/>
        <end position="661"/>
    </location>
</feature>
<feature type="compositionally biased region" description="Gly residues" evidence="5">
    <location>
        <begin position="553"/>
        <end position="562"/>
    </location>
</feature>
<dbReference type="EMBL" id="LN483249">
    <property type="protein sequence ID" value="CDZ97650.1"/>
    <property type="molecule type" value="Genomic_DNA"/>
</dbReference>
<keyword evidence="2" id="KW-0677">Repeat</keyword>
<name>A0A0F7SGY9_PHARH</name>
<dbReference type="InterPro" id="IPR051580">
    <property type="entry name" value="ZnF-Chromatin_assoc"/>
</dbReference>
<keyword evidence="4" id="KW-0862">Zinc</keyword>
<organism evidence="7">
    <name type="scientific">Phaffia rhodozyma</name>
    <name type="common">Yeast</name>
    <name type="synonym">Xanthophyllomyces dendrorhous</name>
    <dbReference type="NCBI Taxonomy" id="264483"/>
    <lineage>
        <taxon>Eukaryota</taxon>
        <taxon>Fungi</taxon>
        <taxon>Dikarya</taxon>
        <taxon>Basidiomycota</taxon>
        <taxon>Agaricomycotina</taxon>
        <taxon>Tremellomycetes</taxon>
        <taxon>Cystofilobasidiales</taxon>
        <taxon>Mrakiaceae</taxon>
        <taxon>Phaffia</taxon>
    </lineage>
</organism>
<sequence>MAHHHSQYDPARPSSQYYSQSFLHSHPFQQQQQQHQQQQHHQQHQQMIQQQLQQQQFHQQSLAHQPDIYPSYAHYQQYNTYPSSAPAGPPTTGLVPSSPPYLFECPNVACPRAYKMVSELNAHLAQTKCRTALTNTSGPPPAPRLLDTHPGPSSSSPSLSSVPSSSSSSSSASLPLTTSAPTPYRQLSGIEAIIHASLRADAEAEAKANLGASPGLSHAQIDRSPRAQVTVKEENKNDADVDIDAGEVEIGEDQDEDDEDEDEEDEDDEDDEEDEDEDEDEDEEDARAAGNQLERTFKCPNFGCSKAYKQSNGLKYHFKKGQCDFGVRDIIAKGASEEQAEKQVRPFVCLVDGCERKYRQQNGLMYHYMNSGEHGHKGIALIEAGVHPHPKGGMIPRYRSIYLHAHKAHYPDPTVTVNVPTLIPSSSNSIDSTALSSSSSSVASESSPSIPSSILVRQATSIQTQSAMKQHVGRIDDDEGTEDALMALVALAGGLAKPRSDPTHPGYISTPAIQDDIMLDNVSGLNTLPPIDGSSHRSPINGTTRGRGRGARGRGTGSGTGRGRGRPRTIGLTQTTLKKTVSPSMEYSPMGELIDRPKARDGILFDCPNTRCVRTYGTKHELTYHITLGRCKYKILDGRSRGGTGKNQDKDSDGPDEIMEKTSFGCPNPGCGKAYKFKKGLINHLEPGVCPFGVIEKEHTPILARSLPHTLSQNPSGISNMTTNESATKTLMLKVAKPYACQAGGGCLKRYALMHGLRYHYSKSGEHGEIGLELLRQGKHQSANGGVFPPTTY</sequence>
<dbReference type="InterPro" id="IPR013087">
    <property type="entry name" value="Znf_C2H2_type"/>
</dbReference>
<feature type="domain" description="C2H2-type" evidence="6">
    <location>
        <begin position="739"/>
        <end position="767"/>
    </location>
</feature>
<accession>A0A0F7SGY9</accession>
<dbReference type="SMART" id="SM00355">
    <property type="entry name" value="ZnF_C2H2"/>
    <property type="match status" value="5"/>
</dbReference>
<feature type="region of interest" description="Disordered" evidence="5">
    <location>
        <begin position="132"/>
        <end position="179"/>
    </location>
</feature>
<evidence type="ECO:0000256" key="4">
    <source>
        <dbReference type="ARBA" id="ARBA00022833"/>
    </source>
</evidence>
<evidence type="ECO:0000256" key="5">
    <source>
        <dbReference type="SAM" id="MobiDB-lite"/>
    </source>
</evidence>
<protein>
    <submittedName>
        <fullName evidence="7">FOG: Zn-finger</fullName>
    </submittedName>
</protein>
<feature type="compositionally biased region" description="Acidic residues" evidence="5">
    <location>
        <begin position="240"/>
        <end position="285"/>
    </location>
</feature>
<evidence type="ECO:0000256" key="2">
    <source>
        <dbReference type="ARBA" id="ARBA00022737"/>
    </source>
</evidence>
<evidence type="ECO:0000259" key="6">
    <source>
        <dbReference type="SMART" id="SM00355"/>
    </source>
</evidence>
<feature type="region of interest" description="Disordered" evidence="5">
    <location>
        <begin position="211"/>
        <end position="292"/>
    </location>
</feature>
<feature type="domain" description="C2H2-type" evidence="6">
    <location>
        <begin position="297"/>
        <end position="319"/>
    </location>
</feature>
<dbReference type="AlphaFoldDB" id="A0A0F7SGY9"/>
<feature type="region of interest" description="Disordered" evidence="5">
    <location>
        <begin position="429"/>
        <end position="451"/>
    </location>
</feature>
<dbReference type="SUPFAM" id="SSF48371">
    <property type="entry name" value="ARM repeat"/>
    <property type="match status" value="1"/>
</dbReference>
<dbReference type="InterPro" id="IPR016024">
    <property type="entry name" value="ARM-type_fold"/>
</dbReference>